<name>N1P701_YEASC</name>
<dbReference type="EMBL" id="CM001523">
    <property type="protein sequence ID" value="EIW12144.1"/>
    <property type="molecule type" value="Genomic_DNA"/>
</dbReference>
<protein>
    <submittedName>
        <fullName evidence="1">Uncharacterized protein</fullName>
    </submittedName>
</protein>
<sequence>MSTQLIVSDDGLALIPDVILTRVLDGILYTPKEDDFYNDTTTMYYVFATWGDQSWSSFGYDNTASLQEHERYVF</sequence>
<evidence type="ECO:0000313" key="1">
    <source>
        <dbReference type="EMBL" id="EIW12144.1"/>
    </source>
</evidence>
<reference evidence="1" key="1">
    <citation type="submission" date="2012-03" db="EMBL/GenBank/DDBJ databases">
        <title>De novo sequencing, assembly and analysis of the genome of the laboratory strain Saccharomyces cerevisiae CEN.PK113-7D, a model for modern industrial biotechnology.</title>
        <authorList>
            <person name="Nijkamp J.F."/>
            <person name="van den Broek M.A."/>
            <person name="Datema E."/>
            <person name="de Kok S."/>
            <person name="Bosman L."/>
            <person name="Luttink M.A."/>
            <person name="Daran-Lapujade P."/>
            <person name="Vongsangnak W."/>
            <person name="Nielsen J."/>
            <person name="Heijne W.H.M."/>
            <person name="Klaassen P."/>
            <person name="Platt D."/>
            <person name="Paddon C.J."/>
            <person name="Koetter P."/>
            <person name="van Ham R.C."/>
            <person name="Reinders M.J.T."/>
            <person name="Pronk J.T."/>
            <person name="de Ridder D."/>
            <person name="Daran J.-M."/>
        </authorList>
    </citation>
    <scope>NUCLEOTIDE SEQUENCE</scope>
    <source>
        <strain evidence="1">CEN.PK113-7D</strain>
    </source>
</reference>
<accession>N1P701</accession>
<organism evidence="1">
    <name type="scientific">Saccharomyces cerevisiae (strain CEN.PK113-7D)</name>
    <name type="common">Baker's yeast</name>
    <dbReference type="NCBI Taxonomy" id="889517"/>
    <lineage>
        <taxon>Eukaryota</taxon>
        <taxon>Fungi</taxon>
        <taxon>Dikarya</taxon>
        <taxon>Ascomycota</taxon>
        <taxon>Saccharomycotina</taxon>
        <taxon>Saccharomycetes</taxon>
        <taxon>Saccharomycetales</taxon>
        <taxon>Saccharomycetaceae</taxon>
        <taxon>Saccharomyces</taxon>
    </lineage>
</organism>
<dbReference type="HOGENOM" id="CLU_2689707_0_0_1"/>
<dbReference type="Proteomes" id="UP000013192">
    <property type="component" value="Chromosome II"/>
</dbReference>
<gene>
    <name evidence="1" type="ORF">CENPK1137D_4762</name>
</gene>
<dbReference type="AlphaFoldDB" id="N1P701"/>
<proteinExistence type="predicted"/>